<dbReference type="CDD" id="cd04301">
    <property type="entry name" value="NAT_SF"/>
    <property type="match status" value="1"/>
</dbReference>
<dbReference type="PROSITE" id="PS51186">
    <property type="entry name" value="GNAT"/>
    <property type="match status" value="1"/>
</dbReference>
<dbReference type="InterPro" id="IPR016181">
    <property type="entry name" value="Acyl_CoA_acyltransferase"/>
</dbReference>
<dbReference type="Proteomes" id="UP000631670">
    <property type="component" value="Unassembled WGS sequence"/>
</dbReference>
<evidence type="ECO:0000313" key="2">
    <source>
        <dbReference type="EMBL" id="MBE1494750.1"/>
    </source>
</evidence>
<feature type="domain" description="N-acetyltransferase" evidence="1">
    <location>
        <begin position="1"/>
        <end position="114"/>
    </location>
</feature>
<evidence type="ECO:0000313" key="3">
    <source>
        <dbReference type="Proteomes" id="UP000631670"/>
    </source>
</evidence>
<protein>
    <submittedName>
        <fullName evidence="2">GNAT superfamily N-acetyltransferase</fullName>
    </submittedName>
</protein>
<dbReference type="SUPFAM" id="SSF55729">
    <property type="entry name" value="Acyl-CoA N-acyltransferases (Nat)"/>
    <property type="match status" value="1"/>
</dbReference>
<name>A0ABR9HV06_9PSEU</name>
<evidence type="ECO:0000259" key="1">
    <source>
        <dbReference type="PROSITE" id="PS51186"/>
    </source>
</evidence>
<dbReference type="Pfam" id="PF08445">
    <property type="entry name" value="FR47"/>
    <property type="match status" value="1"/>
</dbReference>
<comment type="caution">
    <text evidence="2">The sequence shown here is derived from an EMBL/GenBank/DDBJ whole genome shotgun (WGS) entry which is preliminary data.</text>
</comment>
<dbReference type="EMBL" id="JADBEG010000001">
    <property type="protein sequence ID" value="MBE1494750.1"/>
    <property type="molecule type" value="Genomic_DNA"/>
</dbReference>
<accession>A0ABR9HV06</accession>
<dbReference type="InterPro" id="IPR013653">
    <property type="entry name" value="GCN5-like_dom"/>
</dbReference>
<gene>
    <name evidence="2" type="ORF">H4696_001850</name>
</gene>
<keyword evidence="3" id="KW-1185">Reference proteome</keyword>
<sequence>MTPSSASRCTAPRSGEYVDAIWGWDEPVQRAYHDQNFDVAHTRVITVDGRDAGVLTVEEAGTEVVLGLIELVPAYQGRGFGGHLVRELATRAASRGRDVVLRAPARSTSGWVSS</sequence>
<reference evidence="2 3" key="1">
    <citation type="submission" date="2020-10" db="EMBL/GenBank/DDBJ databases">
        <title>Sequencing the genomes of 1000 actinobacteria strains.</title>
        <authorList>
            <person name="Klenk H.-P."/>
        </authorList>
    </citation>
    <scope>NUCLEOTIDE SEQUENCE [LARGE SCALE GENOMIC DNA]</scope>
    <source>
        <strain evidence="2 3">DSM 44653</strain>
    </source>
</reference>
<dbReference type="Gene3D" id="3.40.630.30">
    <property type="match status" value="1"/>
</dbReference>
<dbReference type="RefSeq" id="WP_086864945.1">
    <property type="nucleotide sequence ID" value="NZ_JADBEG010000001.1"/>
</dbReference>
<dbReference type="InterPro" id="IPR000182">
    <property type="entry name" value="GNAT_dom"/>
</dbReference>
<organism evidence="2 3">
    <name type="scientific">Amycolatopsis lexingtonensis</name>
    <dbReference type="NCBI Taxonomy" id="218822"/>
    <lineage>
        <taxon>Bacteria</taxon>
        <taxon>Bacillati</taxon>
        <taxon>Actinomycetota</taxon>
        <taxon>Actinomycetes</taxon>
        <taxon>Pseudonocardiales</taxon>
        <taxon>Pseudonocardiaceae</taxon>
        <taxon>Amycolatopsis</taxon>
    </lineage>
</organism>
<proteinExistence type="predicted"/>